<protein>
    <submittedName>
        <fullName evidence="2">Uncharacterized protein</fullName>
    </submittedName>
</protein>
<accession>V5H4G8</accession>
<organism evidence="2">
    <name type="scientific">Ixodes ricinus</name>
    <name type="common">Common tick</name>
    <name type="synonym">Acarus ricinus</name>
    <dbReference type="NCBI Taxonomy" id="34613"/>
    <lineage>
        <taxon>Eukaryota</taxon>
        <taxon>Metazoa</taxon>
        <taxon>Ecdysozoa</taxon>
        <taxon>Arthropoda</taxon>
        <taxon>Chelicerata</taxon>
        <taxon>Arachnida</taxon>
        <taxon>Acari</taxon>
        <taxon>Parasitiformes</taxon>
        <taxon>Ixodida</taxon>
        <taxon>Ixodoidea</taxon>
        <taxon>Ixodidae</taxon>
        <taxon>Ixodinae</taxon>
        <taxon>Ixodes</taxon>
    </lineage>
</organism>
<dbReference type="AlphaFoldDB" id="V5H4G8"/>
<sequence length="110" mass="11960">MLPRTLIVPFLGLRSWRVVASRGHHLLSRQNVGTGPCPQPSWGAVVLFGTCVYPGVILLATPRLDDVNTVTDSHAVYAYQKPVPAGGHTSNTGRAHIGSVQKTLHERLER</sequence>
<name>V5H4G8_IXORI</name>
<reference evidence="2" key="1">
    <citation type="journal article" date="2015" name="Sci. Rep.">
        <title>Tissue- and time-dependent transcription in Ixodes ricinus salivary glands and midguts when blood feeding on the vertebrate host.</title>
        <authorList>
            <person name="Kotsyfakis M."/>
            <person name="Schwarz A."/>
            <person name="Erhart J."/>
            <person name="Ribeiro J.M."/>
        </authorList>
    </citation>
    <scope>NUCLEOTIDE SEQUENCE</scope>
    <source>
        <tissue evidence="2">Salivary gland and midgut</tissue>
    </source>
</reference>
<feature type="region of interest" description="Disordered" evidence="1">
    <location>
        <begin position="82"/>
        <end position="110"/>
    </location>
</feature>
<dbReference type="EMBL" id="GANP01012589">
    <property type="protein sequence ID" value="JAB71879.1"/>
    <property type="molecule type" value="mRNA"/>
</dbReference>
<evidence type="ECO:0000313" key="2">
    <source>
        <dbReference type="EMBL" id="JAB71879.1"/>
    </source>
</evidence>
<evidence type="ECO:0000256" key="1">
    <source>
        <dbReference type="SAM" id="MobiDB-lite"/>
    </source>
</evidence>
<proteinExistence type="evidence at transcript level"/>